<evidence type="ECO:0000256" key="6">
    <source>
        <dbReference type="SAM" id="Phobius"/>
    </source>
</evidence>
<evidence type="ECO:0000256" key="3">
    <source>
        <dbReference type="ARBA" id="ARBA00022692"/>
    </source>
</evidence>
<protein>
    <recommendedName>
        <fullName evidence="7">Prepilin type IV endopeptidase peptidase domain-containing protein</fullName>
    </recommendedName>
</protein>
<gene>
    <name evidence="8" type="ORF">HY30_06600</name>
</gene>
<evidence type="ECO:0000313" key="8">
    <source>
        <dbReference type="EMBL" id="KCZ56783.1"/>
    </source>
</evidence>
<comment type="subcellular location">
    <subcellularLocation>
        <location evidence="1">Cell membrane</location>
        <topology evidence="1">Multi-pass membrane protein</topology>
    </subcellularLocation>
</comment>
<comment type="caution">
    <text evidence="8">The sequence shown here is derived from an EMBL/GenBank/DDBJ whole genome shotgun (WGS) entry which is preliminary data.</text>
</comment>
<proteinExistence type="predicted"/>
<keyword evidence="5 6" id="KW-0472">Membrane</keyword>
<evidence type="ECO:0000259" key="7">
    <source>
        <dbReference type="Pfam" id="PF01478"/>
    </source>
</evidence>
<reference evidence="8 9" key="1">
    <citation type="journal article" date="2014" name="Antonie Van Leeuwenhoek">
        <title>Hyphomonas beringensis sp. nov. and Hyphomonas chukchiensis sp. nov., isolated from surface seawater of the Bering Sea and Chukchi Sea.</title>
        <authorList>
            <person name="Li C."/>
            <person name="Lai Q."/>
            <person name="Li G."/>
            <person name="Dong C."/>
            <person name="Wang J."/>
            <person name="Liao Y."/>
            <person name="Shao Z."/>
        </authorList>
    </citation>
    <scope>NUCLEOTIDE SEQUENCE [LARGE SCALE GENOMIC DNA]</scope>
    <source>
        <strain evidence="8 9">BH-BN04-4</strain>
    </source>
</reference>
<dbReference type="Pfam" id="PF01478">
    <property type="entry name" value="Peptidase_A24"/>
    <property type="match status" value="1"/>
</dbReference>
<name>A0A062UGE9_9PROT</name>
<evidence type="ECO:0000256" key="4">
    <source>
        <dbReference type="ARBA" id="ARBA00022989"/>
    </source>
</evidence>
<dbReference type="STRING" id="1280947.HY30_06600"/>
<evidence type="ECO:0000313" key="9">
    <source>
        <dbReference type="Proteomes" id="UP000027190"/>
    </source>
</evidence>
<organism evidence="8 9">
    <name type="scientific">Hyphomonas chukchiensis</name>
    <dbReference type="NCBI Taxonomy" id="1280947"/>
    <lineage>
        <taxon>Bacteria</taxon>
        <taxon>Pseudomonadati</taxon>
        <taxon>Pseudomonadota</taxon>
        <taxon>Alphaproteobacteria</taxon>
        <taxon>Hyphomonadales</taxon>
        <taxon>Hyphomonadaceae</taxon>
        <taxon>Hyphomonas</taxon>
    </lineage>
</organism>
<dbReference type="EMBL" id="AWFG01000041">
    <property type="protein sequence ID" value="KCZ56783.1"/>
    <property type="molecule type" value="Genomic_DNA"/>
</dbReference>
<feature type="transmembrane region" description="Helical" evidence="6">
    <location>
        <begin position="59"/>
        <end position="78"/>
    </location>
</feature>
<feature type="domain" description="Prepilin type IV endopeptidase peptidase" evidence="7">
    <location>
        <begin position="11"/>
        <end position="113"/>
    </location>
</feature>
<sequence>MLMILNILAGLFLALCLLAAIHDVNRLTIPNWLNLALAGLFIPAAAVSGLPLEILGGHLMIAALAFLIAFGLFAFRIFGGGDAKMIPAVMLWLGPEAGVPFVFSMALAGGACALLILAVRRTVPAAAVPGVVRAPFEENAGVPYGVAIAAGTFMAASASPFLSDLLNQVSAWS</sequence>
<feature type="transmembrane region" description="Helical" evidence="6">
    <location>
        <begin position="36"/>
        <end position="52"/>
    </location>
</feature>
<dbReference type="InterPro" id="IPR000045">
    <property type="entry name" value="Prepilin_IV_endopep_pep"/>
</dbReference>
<keyword evidence="3 6" id="KW-0812">Transmembrane</keyword>
<dbReference type="GO" id="GO:0005886">
    <property type="term" value="C:plasma membrane"/>
    <property type="evidence" value="ECO:0007669"/>
    <property type="project" value="UniProtKB-SubCell"/>
</dbReference>
<evidence type="ECO:0000256" key="2">
    <source>
        <dbReference type="ARBA" id="ARBA00022475"/>
    </source>
</evidence>
<dbReference type="AlphaFoldDB" id="A0A062UGE9"/>
<evidence type="ECO:0000256" key="1">
    <source>
        <dbReference type="ARBA" id="ARBA00004651"/>
    </source>
</evidence>
<dbReference type="InterPro" id="IPR052218">
    <property type="entry name" value="Preflagellin_Peptidase"/>
</dbReference>
<dbReference type="eggNOG" id="COG4960">
    <property type="taxonomic scope" value="Bacteria"/>
</dbReference>
<dbReference type="Proteomes" id="UP000027190">
    <property type="component" value="Unassembled WGS sequence"/>
</dbReference>
<keyword evidence="4 6" id="KW-1133">Transmembrane helix</keyword>
<dbReference type="GO" id="GO:0004190">
    <property type="term" value="F:aspartic-type endopeptidase activity"/>
    <property type="evidence" value="ECO:0007669"/>
    <property type="project" value="InterPro"/>
</dbReference>
<keyword evidence="2" id="KW-1003">Cell membrane</keyword>
<dbReference type="PANTHER" id="PTHR36506:SF1">
    <property type="entry name" value="PREFLAGELLIN PEPTIDASE"/>
    <property type="match status" value="1"/>
</dbReference>
<evidence type="ECO:0000256" key="5">
    <source>
        <dbReference type="ARBA" id="ARBA00023136"/>
    </source>
</evidence>
<dbReference type="PANTHER" id="PTHR36506">
    <property type="entry name" value="PREFLAGELLIN PEPTIDASE"/>
    <property type="match status" value="1"/>
</dbReference>
<feature type="transmembrane region" description="Helical" evidence="6">
    <location>
        <begin position="98"/>
        <end position="119"/>
    </location>
</feature>
<accession>A0A062UGE9</accession>
<dbReference type="PATRIC" id="fig|1280947.3.peg.2670"/>
<dbReference type="Gene3D" id="1.20.120.1220">
    <property type="match status" value="1"/>
</dbReference>
<keyword evidence="9" id="KW-1185">Reference proteome</keyword>